<dbReference type="InterPro" id="IPR007378">
    <property type="entry name" value="Tic22-like"/>
</dbReference>
<accession>A0A1J0AGM3</accession>
<dbReference type="Pfam" id="PF04278">
    <property type="entry name" value="Tic22"/>
    <property type="match status" value="1"/>
</dbReference>
<feature type="region of interest" description="Disordered" evidence="1">
    <location>
        <begin position="249"/>
        <end position="295"/>
    </location>
</feature>
<dbReference type="PANTHER" id="PTHR33926">
    <property type="entry name" value="PROTEIN TIC 22, CHLOROPLASTIC"/>
    <property type="match status" value="1"/>
</dbReference>
<feature type="compositionally biased region" description="Pro residues" evidence="1">
    <location>
        <begin position="264"/>
        <end position="295"/>
    </location>
</feature>
<reference evidence="2 3" key="1">
    <citation type="submission" date="2016-10" db="EMBL/GenBank/DDBJ databases">
        <title>Description of Gloeomargarita lithophora gen. nov., sp. nov., a thylakoid-bearing basal-branching cyanobacterium with intracellular carbonates, and proposal for Gloeomargaritales ord. nov.</title>
        <authorList>
            <person name="Moreira D."/>
            <person name="Tavera R."/>
            <person name="Benzerara K."/>
            <person name="Skouri-Panet F."/>
            <person name="Couradeau E."/>
            <person name="Gerard E."/>
            <person name="Loussert C."/>
            <person name="Novelo E."/>
            <person name="Zivanovic Y."/>
            <person name="Lopez-Garcia P."/>
        </authorList>
    </citation>
    <scope>NUCLEOTIDE SEQUENCE [LARGE SCALE GENOMIC DNA]</scope>
    <source>
        <strain evidence="2 3">D10</strain>
    </source>
</reference>
<dbReference type="STRING" id="1188229.GlitD10_2720"/>
<evidence type="ECO:0000256" key="1">
    <source>
        <dbReference type="SAM" id="MobiDB-lite"/>
    </source>
</evidence>
<evidence type="ECO:0000313" key="3">
    <source>
        <dbReference type="Proteomes" id="UP000180235"/>
    </source>
</evidence>
<dbReference type="KEGG" id="glt:GlitD10_2720"/>
<dbReference type="Proteomes" id="UP000180235">
    <property type="component" value="Chromosome"/>
</dbReference>
<organism evidence="2 3">
    <name type="scientific">Gloeomargarita lithophora Alchichica-D10</name>
    <dbReference type="NCBI Taxonomy" id="1188229"/>
    <lineage>
        <taxon>Bacteria</taxon>
        <taxon>Bacillati</taxon>
        <taxon>Cyanobacteriota</taxon>
        <taxon>Cyanophyceae</taxon>
        <taxon>Gloeomargaritales</taxon>
        <taxon>Gloeomargaritaceae</taxon>
        <taxon>Gloeomargarita</taxon>
    </lineage>
</organism>
<dbReference type="EMBL" id="CP017675">
    <property type="protein sequence ID" value="APB35063.1"/>
    <property type="molecule type" value="Genomic_DNA"/>
</dbReference>
<keyword evidence="3" id="KW-1185">Reference proteome</keyword>
<dbReference type="Gene3D" id="3.40.1350.100">
    <property type="match status" value="2"/>
</dbReference>
<dbReference type="PANTHER" id="PTHR33926:SF4">
    <property type="entry name" value="PROTEIN TIC 22, CHLOROPLASTIC"/>
    <property type="match status" value="1"/>
</dbReference>
<dbReference type="RefSeq" id="WP_071455407.1">
    <property type="nucleotide sequence ID" value="NZ_CP017675.1"/>
</dbReference>
<evidence type="ECO:0000313" key="2">
    <source>
        <dbReference type="EMBL" id="APB35063.1"/>
    </source>
</evidence>
<dbReference type="OrthoDB" id="509198at2"/>
<gene>
    <name evidence="2" type="ORF">GlitD10_2720</name>
</gene>
<dbReference type="GO" id="GO:0015031">
    <property type="term" value="P:protein transport"/>
    <property type="evidence" value="ECO:0007669"/>
    <property type="project" value="InterPro"/>
</dbReference>
<name>A0A1J0AGM3_9CYAN</name>
<sequence>MNGFIRGGLIFSLLCGSGIGYHSNLTPAIAQGIPAKDIAEQLKQVPVFTLIDSSGKQSLTITVKDSGKDKEISFFFFSPQDAQTALQRVQTQNPALAKGAQIRAIGLDKAYELAKSIQQGKDQKFDVSFQPEGSQVDAALKILQAGGQKTDKFPGIPLFFITGGPQQAQLTVQVNDPKGGKSEEMAPMFFSRQDADAFLSEVKKQDPKVGETAKIQVSSLDRLVAIMEQKNDPQLRQLYFIPSSSALRFIQQQQGNTGNRPQTQPAPRPQASPAPRPQTAPAPAPKPPASPAPKP</sequence>
<feature type="compositionally biased region" description="Polar residues" evidence="1">
    <location>
        <begin position="249"/>
        <end position="260"/>
    </location>
</feature>
<dbReference type="AlphaFoldDB" id="A0A1J0AGM3"/>
<protein>
    <submittedName>
        <fullName evidence="2">Tic22-like</fullName>
    </submittedName>
</protein>
<proteinExistence type="predicted"/>